<dbReference type="InterPro" id="IPR008271">
    <property type="entry name" value="Ser/Thr_kinase_AS"/>
</dbReference>
<dbReference type="Gene3D" id="1.10.510.10">
    <property type="entry name" value="Transferase(Phosphotransferase) domain 1"/>
    <property type="match status" value="1"/>
</dbReference>
<feature type="region of interest" description="Disordered" evidence="13">
    <location>
        <begin position="599"/>
        <end position="650"/>
    </location>
</feature>
<dbReference type="STRING" id="300112.A0A4S2L1Z1"/>
<accession>A0A4S2L1Z1</accession>
<dbReference type="PROSITE" id="PS00108">
    <property type="entry name" value="PROTEIN_KINASE_ST"/>
    <property type="match status" value="1"/>
</dbReference>
<sequence>MRDQASGDMLGVSQPGNTPSSLRHSASFSCLQRGTAGEGHRARTSTLLQQPSLQLSNGHHQYTSSGQAAAAAAAAAAAHCSLLQHHQQQSREPFDPVLQDGNDYGFVRIRPRLRSTNATLYHEEEVAAAKNALREQRDAAAFSDRECDSNFRDCPLKVKDHRDLSPKGTAKNQNPLRGALILFTSTSSWWKARQREEQLNATGGATAAISAPSSELRKWPGTSMASPSNGRKWPTSMTSPTNDRKWPVGNSLLTSPSNERKWNRSSVSSTSTNQQDRKWRSLGALLRTPVGTSGSSHISQNSLSHNMSVSMIEGDHFREESRGSSCKARYQQPTSYSARVSRVSRDVYRENGEFGQIAGRSKVSRRLYQDSEPANELDERHVPQRNRHQLDDPEQCRSIREGREHGRATEQSAMETRGTTSTTRSSRAQSFYLLDDFLRPQPQQPSNKCMLNLYISPSYPVKCEHGRSCEVRQATCQQANVGSNITPPRRHNSSSDSLEVATSPLPPPVPPPPPHQAASGNARDRERNENPKEANKDVCPCKLCWTNMQRSFVEEMDALELQAALVKLDPATTVTPIGTTVKLMPHHRVAFTVNIDDEGDMTLEDPTRNDDEKSSAETTTSVSRKTPGSCVANLTTSHQGHHQGSGQQMGVSKCGIVEPPCYGVNMIYHTYPPHRGSKHHAKHHAKEKRHHHHHTMHHQHHRAHVVSRRSKEHATEEKGRSPGTLHKDVGGAGTKVSEKTIGGVGTATLTTLSSINNASNTGRNKNNPVSHEKLPSFFNSKPTRVDKTDNNNANNSNSTSNNIHNMPLHEPISATSPEVYAGRLPMTPQEAVKYYGSRLTEFERAEIEKYSEIWYLGLSAHKIHGEEVSSQNGGYDDENGSYNKVLHDHISYRYEILEVIGKGSFGQVIRALDHKTGQHIAIKIIRNKKRFHHQALIEVRILEHLRKKDLDGNSQHNVIHMLEYFYFRNHLCISFELMSLNLYELIKKNNYQGFSLSLIRRFANSLISCLRLLYRENIIHCDLKPENVLLKQRGSSSIKVIDFGSSCYSHQRVYTYIQSRFYRSPEVILGLPYGTPIDMWSLGCILAELYTGYPLFPGEDEIEQLACIMEVLGQPPEHIINHATRRRLFFDQKGSPRCVTNSKGKKRWVGSKNLSLALRCSDMLFVNFVSRCLEWDPKKRMTPDEAMRHEWLTSSSSSHVSSSSSAIASSTVNASANTTTTSVETPRESAHAPQTVSVTVSAPRQRATTMEDPPYTMYRLYKGRKYVQKVSTGTDVTDNGGGLMVKSKLNGSASSHALASSTQTATSRHASTGDIVASLDPNLDDSGTFLPPIL</sequence>
<dbReference type="GO" id="GO:0005634">
    <property type="term" value="C:nucleus"/>
    <property type="evidence" value="ECO:0007669"/>
    <property type="project" value="TreeGrafter"/>
</dbReference>
<comment type="catalytic activity">
    <reaction evidence="10">
        <text>L-threonyl-[protein] + ATP = O-phospho-L-threonyl-[protein] + ADP + H(+)</text>
        <dbReference type="Rhea" id="RHEA:46608"/>
        <dbReference type="Rhea" id="RHEA-COMP:11060"/>
        <dbReference type="Rhea" id="RHEA-COMP:11605"/>
        <dbReference type="ChEBI" id="CHEBI:15378"/>
        <dbReference type="ChEBI" id="CHEBI:30013"/>
        <dbReference type="ChEBI" id="CHEBI:30616"/>
        <dbReference type="ChEBI" id="CHEBI:61977"/>
        <dbReference type="ChEBI" id="CHEBI:456216"/>
        <dbReference type="EC" id="2.7.12.1"/>
    </reaction>
</comment>
<evidence type="ECO:0000313" key="15">
    <source>
        <dbReference type="EMBL" id="TGZ56156.1"/>
    </source>
</evidence>
<feature type="compositionally biased region" description="Polar residues" evidence="13">
    <location>
        <begin position="616"/>
        <end position="636"/>
    </location>
</feature>
<feature type="compositionally biased region" description="Polar residues" evidence="13">
    <location>
        <begin position="1232"/>
        <end position="1248"/>
    </location>
</feature>
<dbReference type="GO" id="GO:0005524">
    <property type="term" value="F:ATP binding"/>
    <property type="evidence" value="ECO:0007669"/>
    <property type="project" value="UniProtKB-UniRule"/>
</dbReference>
<protein>
    <recommendedName>
        <fullName evidence="2">dual-specificity kinase</fullName>
        <ecNumber evidence="2">2.7.12.1</ecNumber>
    </recommendedName>
</protein>
<evidence type="ECO:0000259" key="14">
    <source>
        <dbReference type="PROSITE" id="PS50011"/>
    </source>
</evidence>
<name>A0A4S2L1Z1_9HYME</name>
<dbReference type="GO" id="GO:0004674">
    <property type="term" value="F:protein serine/threonine kinase activity"/>
    <property type="evidence" value="ECO:0007669"/>
    <property type="project" value="UniProtKB-KW"/>
</dbReference>
<dbReference type="FunFam" id="1.10.510.10:FF:000112">
    <property type="entry name" value="Putative dual specificity tyrosine-phosphorylation-regulated kinase 2"/>
    <property type="match status" value="1"/>
</dbReference>
<feature type="domain" description="Protein kinase" evidence="14">
    <location>
        <begin position="894"/>
        <end position="1192"/>
    </location>
</feature>
<dbReference type="EC" id="2.7.12.1" evidence="2"/>
<evidence type="ECO:0000256" key="4">
    <source>
        <dbReference type="ARBA" id="ARBA00022553"/>
    </source>
</evidence>
<evidence type="ECO:0000256" key="11">
    <source>
        <dbReference type="ARBA" id="ARBA00051680"/>
    </source>
</evidence>
<dbReference type="PANTHER" id="PTHR24058">
    <property type="entry name" value="DUAL SPECIFICITY PROTEIN KINASE"/>
    <property type="match status" value="1"/>
</dbReference>
<feature type="compositionally biased region" description="Polar residues" evidence="13">
    <location>
        <begin position="264"/>
        <end position="274"/>
    </location>
</feature>
<evidence type="ECO:0000256" key="10">
    <source>
        <dbReference type="ARBA" id="ARBA00049308"/>
    </source>
</evidence>
<keyword evidence="5" id="KW-0808">Transferase</keyword>
<dbReference type="GO" id="GO:0004712">
    <property type="term" value="F:protein serine/threonine/tyrosine kinase activity"/>
    <property type="evidence" value="ECO:0007669"/>
    <property type="project" value="UniProtKB-EC"/>
</dbReference>
<organism evidence="15 16">
    <name type="scientific">Temnothorax longispinosus</name>
    <dbReference type="NCBI Taxonomy" id="300112"/>
    <lineage>
        <taxon>Eukaryota</taxon>
        <taxon>Metazoa</taxon>
        <taxon>Ecdysozoa</taxon>
        <taxon>Arthropoda</taxon>
        <taxon>Hexapoda</taxon>
        <taxon>Insecta</taxon>
        <taxon>Pterygota</taxon>
        <taxon>Neoptera</taxon>
        <taxon>Endopterygota</taxon>
        <taxon>Hymenoptera</taxon>
        <taxon>Apocrita</taxon>
        <taxon>Aculeata</taxon>
        <taxon>Formicoidea</taxon>
        <taxon>Formicidae</taxon>
        <taxon>Myrmicinae</taxon>
        <taxon>Temnothorax</taxon>
    </lineage>
</organism>
<comment type="catalytic activity">
    <reaction evidence="11">
        <text>L-tyrosyl-[protein] + ATP = O-phospho-L-tyrosyl-[protein] + ADP + H(+)</text>
        <dbReference type="Rhea" id="RHEA:10596"/>
        <dbReference type="Rhea" id="RHEA-COMP:10136"/>
        <dbReference type="Rhea" id="RHEA-COMP:20101"/>
        <dbReference type="ChEBI" id="CHEBI:15378"/>
        <dbReference type="ChEBI" id="CHEBI:30616"/>
        <dbReference type="ChEBI" id="CHEBI:46858"/>
        <dbReference type="ChEBI" id="CHEBI:61978"/>
        <dbReference type="ChEBI" id="CHEBI:456216"/>
        <dbReference type="EC" id="2.7.12.1"/>
    </reaction>
</comment>
<dbReference type="Gene3D" id="3.30.10.30">
    <property type="entry name" value="DYRK"/>
    <property type="match status" value="1"/>
</dbReference>
<keyword evidence="4" id="KW-0597">Phosphoprotein</keyword>
<proteinExistence type="inferred from homology"/>
<dbReference type="Gene3D" id="3.30.200.20">
    <property type="entry name" value="Phosphorylase Kinase, domain 1"/>
    <property type="match status" value="1"/>
</dbReference>
<feature type="region of interest" description="Disordered" evidence="13">
    <location>
        <begin position="675"/>
        <end position="737"/>
    </location>
</feature>
<dbReference type="SMART" id="SM00220">
    <property type="entry name" value="S_TKc"/>
    <property type="match status" value="1"/>
</dbReference>
<dbReference type="PROSITE" id="PS50011">
    <property type="entry name" value="PROTEIN_KINASE_DOM"/>
    <property type="match status" value="1"/>
</dbReference>
<evidence type="ECO:0000313" key="16">
    <source>
        <dbReference type="Proteomes" id="UP000310200"/>
    </source>
</evidence>
<evidence type="ECO:0000256" key="5">
    <source>
        <dbReference type="ARBA" id="ARBA00022679"/>
    </source>
</evidence>
<feature type="compositionally biased region" description="Basic and acidic residues" evidence="13">
    <location>
        <begin position="712"/>
        <end position="729"/>
    </location>
</feature>
<keyword evidence="6 12" id="KW-0547">Nucleotide-binding</keyword>
<dbReference type="PANTHER" id="PTHR24058:SF22">
    <property type="entry name" value="DUAL SPECIFICITY TYROSINE-PHOSPHORYLATION-REGULATED KINASE 4"/>
    <property type="match status" value="1"/>
</dbReference>
<feature type="region of interest" description="Disordered" evidence="13">
    <location>
        <begin position="1"/>
        <end position="25"/>
    </location>
</feature>
<reference evidence="15 16" key="1">
    <citation type="journal article" date="2019" name="Philos. Trans. R. Soc. Lond., B, Biol. Sci.">
        <title>Ant behaviour and brain gene expression of defending hosts depend on the ecological success of the intruding social parasite.</title>
        <authorList>
            <person name="Kaur R."/>
            <person name="Stoldt M."/>
            <person name="Jongepier E."/>
            <person name="Feldmeyer B."/>
            <person name="Menzel F."/>
            <person name="Bornberg-Bauer E."/>
            <person name="Foitzik S."/>
        </authorList>
    </citation>
    <scope>NUCLEOTIDE SEQUENCE [LARGE SCALE GENOMIC DNA]</scope>
    <source>
        <tissue evidence="15">Whole body</tissue>
    </source>
</reference>
<dbReference type="Proteomes" id="UP000310200">
    <property type="component" value="Unassembled WGS sequence"/>
</dbReference>
<dbReference type="InterPro" id="IPR042521">
    <property type="entry name" value="DYRK"/>
</dbReference>
<comment type="caution">
    <text evidence="15">The sequence shown here is derived from an EMBL/GenBank/DDBJ whole genome shotgun (WGS) entry which is preliminary data.</text>
</comment>
<evidence type="ECO:0000256" key="7">
    <source>
        <dbReference type="ARBA" id="ARBA00022777"/>
    </source>
</evidence>
<keyword evidence="16" id="KW-1185">Reference proteome</keyword>
<feature type="compositionally biased region" description="Low complexity" evidence="13">
    <location>
        <begin position="416"/>
        <end position="426"/>
    </location>
</feature>
<evidence type="ECO:0000256" key="9">
    <source>
        <dbReference type="ARBA" id="ARBA00049003"/>
    </source>
</evidence>
<feature type="compositionally biased region" description="Basic and acidic residues" evidence="13">
    <location>
        <begin position="605"/>
        <end position="615"/>
    </location>
</feature>
<dbReference type="InterPro" id="IPR050494">
    <property type="entry name" value="Ser_Thr_dual-spec_kinase"/>
</dbReference>
<evidence type="ECO:0000256" key="8">
    <source>
        <dbReference type="ARBA" id="ARBA00022840"/>
    </source>
</evidence>
<dbReference type="FunFam" id="3.30.200.20:FF:000127">
    <property type="entry name" value="Putative dual specificity tyrosine-phosphorylation-regulated kinase 2"/>
    <property type="match status" value="1"/>
</dbReference>
<dbReference type="GO" id="GO:0005737">
    <property type="term" value="C:cytoplasm"/>
    <property type="evidence" value="ECO:0007669"/>
    <property type="project" value="TreeGrafter"/>
</dbReference>
<evidence type="ECO:0000256" key="13">
    <source>
        <dbReference type="SAM" id="MobiDB-lite"/>
    </source>
</evidence>
<feature type="compositionally biased region" description="Pro residues" evidence="13">
    <location>
        <begin position="504"/>
        <end position="515"/>
    </location>
</feature>
<feature type="region of interest" description="Disordered" evidence="13">
    <location>
        <begin position="755"/>
        <end position="807"/>
    </location>
</feature>
<keyword evidence="3" id="KW-0723">Serine/threonine-protein kinase</keyword>
<feature type="compositionally biased region" description="Basic and acidic residues" evidence="13">
    <location>
        <begin position="522"/>
        <end position="535"/>
    </location>
</feature>
<feature type="compositionally biased region" description="Low complexity" evidence="13">
    <location>
        <begin position="790"/>
        <end position="805"/>
    </location>
</feature>
<comment type="catalytic activity">
    <reaction evidence="9">
        <text>L-seryl-[protein] + ATP = O-phospho-L-seryl-[protein] + ADP + H(+)</text>
        <dbReference type="Rhea" id="RHEA:17989"/>
        <dbReference type="Rhea" id="RHEA-COMP:9863"/>
        <dbReference type="Rhea" id="RHEA-COMP:11604"/>
        <dbReference type="ChEBI" id="CHEBI:15378"/>
        <dbReference type="ChEBI" id="CHEBI:29999"/>
        <dbReference type="ChEBI" id="CHEBI:30616"/>
        <dbReference type="ChEBI" id="CHEBI:83421"/>
        <dbReference type="ChEBI" id="CHEBI:456216"/>
        <dbReference type="EC" id="2.7.12.1"/>
    </reaction>
</comment>
<feature type="compositionally biased region" description="Polar residues" evidence="13">
    <location>
        <begin position="223"/>
        <end position="241"/>
    </location>
</feature>
<feature type="region of interest" description="Disordered" evidence="13">
    <location>
        <begin position="364"/>
        <end position="426"/>
    </location>
</feature>
<gene>
    <name evidence="15" type="ORF">DBV15_01678</name>
</gene>
<evidence type="ECO:0000256" key="1">
    <source>
        <dbReference type="ARBA" id="ARBA00008867"/>
    </source>
</evidence>
<dbReference type="InterPro" id="IPR000719">
    <property type="entry name" value="Prot_kinase_dom"/>
</dbReference>
<feature type="compositionally biased region" description="Low complexity" evidence="13">
    <location>
        <begin position="1194"/>
        <end position="1222"/>
    </location>
</feature>
<comment type="similarity">
    <text evidence="1">Belongs to the protein kinase superfamily. CMGC Ser/Thr protein kinase family. MNB/DYRK subfamily.</text>
</comment>
<evidence type="ECO:0000256" key="6">
    <source>
        <dbReference type="ARBA" id="ARBA00022741"/>
    </source>
</evidence>
<dbReference type="PROSITE" id="PS00107">
    <property type="entry name" value="PROTEIN_KINASE_ATP"/>
    <property type="match status" value="1"/>
</dbReference>
<evidence type="ECO:0000256" key="3">
    <source>
        <dbReference type="ARBA" id="ARBA00022527"/>
    </source>
</evidence>
<feature type="region of interest" description="Disordered" evidence="13">
    <location>
        <begin position="200"/>
        <end position="278"/>
    </location>
</feature>
<keyword evidence="7" id="KW-0418">Kinase</keyword>
<feature type="binding site" evidence="12">
    <location>
        <position position="923"/>
    </location>
    <ligand>
        <name>ATP</name>
        <dbReference type="ChEBI" id="CHEBI:30616"/>
    </ligand>
</feature>
<feature type="compositionally biased region" description="Polar residues" evidence="13">
    <location>
        <begin position="14"/>
        <end position="25"/>
    </location>
</feature>
<dbReference type="SUPFAM" id="SSF56112">
    <property type="entry name" value="Protein kinase-like (PK-like)"/>
    <property type="match status" value="1"/>
</dbReference>
<feature type="compositionally biased region" description="Basic and acidic residues" evidence="13">
    <location>
        <begin position="377"/>
        <end position="408"/>
    </location>
</feature>
<feature type="compositionally biased region" description="Polar residues" evidence="13">
    <location>
        <begin position="755"/>
        <end position="769"/>
    </location>
</feature>
<dbReference type="Pfam" id="PF00069">
    <property type="entry name" value="Pkinase"/>
    <property type="match status" value="1"/>
</dbReference>
<feature type="compositionally biased region" description="Basic residues" evidence="13">
    <location>
        <begin position="675"/>
        <end position="711"/>
    </location>
</feature>
<feature type="region of interest" description="Disordered" evidence="13">
    <location>
        <begin position="1194"/>
        <end position="1248"/>
    </location>
</feature>
<evidence type="ECO:0000256" key="12">
    <source>
        <dbReference type="PROSITE-ProRule" id="PRU10141"/>
    </source>
</evidence>
<dbReference type="GO" id="GO:0005856">
    <property type="term" value="C:cytoskeleton"/>
    <property type="evidence" value="ECO:0007669"/>
    <property type="project" value="TreeGrafter"/>
</dbReference>
<feature type="region of interest" description="Disordered" evidence="13">
    <location>
        <begin position="480"/>
        <end position="535"/>
    </location>
</feature>
<evidence type="ECO:0000256" key="2">
    <source>
        <dbReference type="ARBA" id="ARBA00013203"/>
    </source>
</evidence>
<keyword evidence="8 12" id="KW-0067">ATP-binding</keyword>
<dbReference type="CDD" id="cd14225">
    <property type="entry name" value="PKc_DYRK4"/>
    <property type="match status" value="1"/>
</dbReference>
<dbReference type="EMBL" id="QBLH01000372">
    <property type="protein sequence ID" value="TGZ56156.1"/>
    <property type="molecule type" value="Genomic_DNA"/>
</dbReference>
<dbReference type="InterPro" id="IPR011009">
    <property type="entry name" value="Kinase-like_dom_sf"/>
</dbReference>
<dbReference type="InterPro" id="IPR017441">
    <property type="entry name" value="Protein_kinase_ATP_BS"/>
</dbReference>